<accession>A0A2I8VP37</accession>
<dbReference type="PRINTS" id="PR01438">
    <property type="entry name" value="UNVRSLSTRESS"/>
</dbReference>
<dbReference type="GeneID" id="35594471"/>
<dbReference type="EMBL" id="CP026309">
    <property type="protein sequence ID" value="AUV83683.1"/>
    <property type="molecule type" value="Genomic_DNA"/>
</dbReference>
<dbReference type="SUPFAM" id="SSF52402">
    <property type="entry name" value="Adenine nucleotide alpha hydrolases-like"/>
    <property type="match status" value="1"/>
</dbReference>
<dbReference type="InterPro" id="IPR006015">
    <property type="entry name" value="Universal_stress_UspA"/>
</dbReference>
<proteinExistence type="inferred from homology"/>
<dbReference type="InterPro" id="IPR014729">
    <property type="entry name" value="Rossmann-like_a/b/a_fold"/>
</dbReference>
<keyword evidence="4" id="KW-1185">Reference proteome</keyword>
<dbReference type="PANTHER" id="PTHR46268:SF6">
    <property type="entry name" value="UNIVERSAL STRESS PROTEIN UP12"/>
    <property type="match status" value="1"/>
</dbReference>
<dbReference type="Gene3D" id="3.40.50.620">
    <property type="entry name" value="HUPs"/>
    <property type="match status" value="1"/>
</dbReference>
<gene>
    <name evidence="3" type="ORF">C2R22_20225</name>
</gene>
<evidence type="ECO:0000313" key="3">
    <source>
        <dbReference type="EMBL" id="AUV83683.1"/>
    </source>
</evidence>
<dbReference type="PANTHER" id="PTHR46268">
    <property type="entry name" value="STRESS RESPONSE PROTEIN NHAX"/>
    <property type="match status" value="1"/>
</dbReference>
<reference evidence="3 4" key="1">
    <citation type="submission" date="2018-01" db="EMBL/GenBank/DDBJ databases">
        <title>Complete genome sequence of Salinigranum rubrum GX10T, an extremely halophilic archaeon isolated from a marine solar saltern.</title>
        <authorList>
            <person name="Han S."/>
        </authorList>
    </citation>
    <scope>NUCLEOTIDE SEQUENCE [LARGE SCALE GENOMIC DNA]</scope>
    <source>
        <strain evidence="3 4">GX10</strain>
    </source>
</reference>
<sequence length="129" mass="13828">MDVLVPVDGSDPSFRALDFGLDFAGRFDASLHVVHFSNQETEATETILERARARVGASELTDVPTVELVDLDIWTDAGVGKAIVDYTRDEGYDHVVMGHHGSGAVKRVILGSAAEAVVRANELPVTVVP</sequence>
<evidence type="ECO:0000313" key="4">
    <source>
        <dbReference type="Proteomes" id="UP000236584"/>
    </source>
</evidence>
<evidence type="ECO:0000256" key="1">
    <source>
        <dbReference type="ARBA" id="ARBA00008791"/>
    </source>
</evidence>
<dbReference type="RefSeq" id="WP_103427372.1">
    <property type="nucleotide sequence ID" value="NZ_CP026309.1"/>
</dbReference>
<dbReference type="OrthoDB" id="14880at2157"/>
<protein>
    <submittedName>
        <fullName evidence="3">Universal stress protein</fullName>
    </submittedName>
</protein>
<comment type="similarity">
    <text evidence="1">Belongs to the universal stress protein A family.</text>
</comment>
<organism evidence="3 4">
    <name type="scientific">Salinigranum rubrum</name>
    <dbReference type="NCBI Taxonomy" id="755307"/>
    <lineage>
        <taxon>Archaea</taxon>
        <taxon>Methanobacteriati</taxon>
        <taxon>Methanobacteriota</taxon>
        <taxon>Stenosarchaea group</taxon>
        <taxon>Halobacteria</taxon>
        <taxon>Halobacteriales</taxon>
        <taxon>Haloferacaceae</taxon>
        <taxon>Salinigranum</taxon>
    </lineage>
</organism>
<dbReference type="InterPro" id="IPR006016">
    <property type="entry name" value="UspA"/>
</dbReference>
<name>A0A2I8VP37_9EURY</name>
<dbReference type="Proteomes" id="UP000236584">
    <property type="component" value="Chromosome"/>
</dbReference>
<feature type="domain" description="UspA" evidence="2">
    <location>
        <begin position="3"/>
        <end position="129"/>
    </location>
</feature>
<dbReference type="KEGG" id="srub:C2R22_20225"/>
<dbReference type="CDD" id="cd00293">
    <property type="entry name" value="USP-like"/>
    <property type="match status" value="1"/>
</dbReference>
<dbReference type="AlphaFoldDB" id="A0A2I8VP37"/>
<evidence type="ECO:0000259" key="2">
    <source>
        <dbReference type="Pfam" id="PF00582"/>
    </source>
</evidence>
<dbReference type="Pfam" id="PF00582">
    <property type="entry name" value="Usp"/>
    <property type="match status" value="1"/>
</dbReference>